<organism evidence="1 2">
    <name type="scientific">Aureimonas ureilytica</name>
    <dbReference type="NCBI Taxonomy" id="401562"/>
    <lineage>
        <taxon>Bacteria</taxon>
        <taxon>Pseudomonadati</taxon>
        <taxon>Pseudomonadota</taxon>
        <taxon>Alphaproteobacteria</taxon>
        <taxon>Hyphomicrobiales</taxon>
        <taxon>Aurantimonadaceae</taxon>
        <taxon>Aureimonas</taxon>
    </lineage>
</organism>
<dbReference type="Proteomes" id="UP000078272">
    <property type="component" value="Unassembled WGS sequence"/>
</dbReference>
<proteinExistence type="predicted"/>
<protein>
    <submittedName>
        <fullName evidence="1">Uncharacterized protein</fullName>
    </submittedName>
</protein>
<sequence length="79" mass="8696">MAMNKPASPNVRALNEFVSKGGSVAADKVPKAEVRLPIRLPSQEFRDRIDTARKSKGLNQSATAWVLMAIAEKLEREGF</sequence>
<evidence type="ECO:0000313" key="2">
    <source>
        <dbReference type="Proteomes" id="UP000078272"/>
    </source>
</evidence>
<reference evidence="1 2" key="1">
    <citation type="journal article" date="2016" name="Front. Microbiol.">
        <title>Genomic Resource of Rice Seed Associated Bacteria.</title>
        <authorList>
            <person name="Midha S."/>
            <person name="Bansal K."/>
            <person name="Sharma S."/>
            <person name="Kumar N."/>
            <person name="Patil P.P."/>
            <person name="Chaudhry V."/>
            <person name="Patil P.B."/>
        </authorList>
    </citation>
    <scope>NUCLEOTIDE SEQUENCE [LARGE SCALE GENOMIC DNA]</scope>
    <source>
        <strain evidence="1 2">NS226</strain>
    </source>
</reference>
<dbReference type="RefSeq" id="WP_058635928.1">
    <property type="nucleotide sequence ID" value="NZ_LDPZ01000039.1"/>
</dbReference>
<dbReference type="EMBL" id="LDPZ01000039">
    <property type="protein sequence ID" value="KTQ89466.1"/>
    <property type="molecule type" value="Genomic_DNA"/>
</dbReference>
<accession>A0A175R5G0</accession>
<name>A0A175R5G0_9HYPH</name>
<evidence type="ECO:0000313" key="1">
    <source>
        <dbReference type="EMBL" id="KTQ89466.1"/>
    </source>
</evidence>
<dbReference type="AlphaFoldDB" id="A0A175R5G0"/>
<dbReference type="PATRIC" id="fig|401562.3.peg.3090"/>
<comment type="caution">
    <text evidence="1">The sequence shown here is derived from an EMBL/GenBank/DDBJ whole genome shotgun (WGS) entry which is preliminary data.</text>
</comment>
<gene>
    <name evidence="1" type="ORF">NS226_16795</name>
</gene>